<comment type="caution">
    <text evidence="1">The sequence shown here is derived from an EMBL/GenBank/DDBJ whole genome shotgun (WGS) entry which is preliminary data.</text>
</comment>
<reference evidence="1 2" key="1">
    <citation type="submission" date="2019-10" db="EMBL/GenBank/DDBJ databases">
        <title>Rudanella paleaurantiibacter sp. nov., isolated from sludge.</title>
        <authorList>
            <person name="Xu S.Q."/>
        </authorList>
    </citation>
    <scope>NUCLEOTIDE SEQUENCE [LARGE SCALE GENOMIC DNA]</scope>
    <source>
        <strain evidence="1 2">HX-22-17</strain>
    </source>
</reference>
<dbReference type="AlphaFoldDB" id="A0A7J5TYA0"/>
<name>A0A7J5TYA0_9BACT</name>
<protein>
    <submittedName>
        <fullName evidence="1">Uncharacterized protein</fullName>
    </submittedName>
</protein>
<dbReference type="EMBL" id="WELI01000005">
    <property type="protein sequence ID" value="KAB7730129.1"/>
    <property type="molecule type" value="Genomic_DNA"/>
</dbReference>
<dbReference type="Proteomes" id="UP000488299">
    <property type="component" value="Unassembled WGS sequence"/>
</dbReference>
<evidence type="ECO:0000313" key="1">
    <source>
        <dbReference type="EMBL" id="KAB7730129.1"/>
    </source>
</evidence>
<gene>
    <name evidence="1" type="ORF">F5984_13175</name>
</gene>
<proteinExistence type="predicted"/>
<keyword evidence="2" id="KW-1185">Reference proteome</keyword>
<organism evidence="1 2">
    <name type="scientific">Rudanella paleaurantiibacter</name>
    <dbReference type="NCBI Taxonomy" id="2614655"/>
    <lineage>
        <taxon>Bacteria</taxon>
        <taxon>Pseudomonadati</taxon>
        <taxon>Bacteroidota</taxon>
        <taxon>Cytophagia</taxon>
        <taxon>Cytophagales</taxon>
        <taxon>Cytophagaceae</taxon>
        <taxon>Rudanella</taxon>
    </lineage>
</organism>
<dbReference type="RefSeq" id="WP_152124736.1">
    <property type="nucleotide sequence ID" value="NZ_WELI01000005.1"/>
</dbReference>
<evidence type="ECO:0000313" key="2">
    <source>
        <dbReference type="Proteomes" id="UP000488299"/>
    </source>
</evidence>
<sequence length="118" mass="13536">MERTGKRTALMGISLLMAMQVMGQDCTEWKRRHARAVHVLDSTRAVGRRLLTAKDSRIAELERLSDNRIAAALRQSVEVRSRHEALVGWLKTEALTKRFLGWGRKRAIRKELKRMGAL</sequence>
<accession>A0A7J5TYA0</accession>